<evidence type="ECO:0000256" key="7">
    <source>
        <dbReference type="ARBA" id="ARBA00023242"/>
    </source>
</evidence>
<feature type="topological domain" description="Cytoplasmic" evidence="9">
    <location>
        <begin position="1"/>
        <end position="819"/>
    </location>
</feature>
<reference evidence="12" key="3">
    <citation type="submission" date="2025-09" db="UniProtKB">
        <authorList>
            <consortium name="Ensembl"/>
        </authorList>
    </citation>
    <scope>IDENTIFICATION</scope>
</reference>
<dbReference type="GO" id="GO:0005640">
    <property type="term" value="C:nuclear outer membrane"/>
    <property type="evidence" value="ECO:0007669"/>
    <property type="project" value="UniProtKB-SubCell"/>
</dbReference>
<evidence type="ECO:0000313" key="12">
    <source>
        <dbReference type="Ensembl" id="ENSOMYP00000023529.2"/>
    </source>
</evidence>
<keyword evidence="3 9" id="KW-0812">Transmembrane</keyword>
<dbReference type="Pfam" id="PF10541">
    <property type="entry name" value="KASH"/>
    <property type="match status" value="1"/>
</dbReference>
<feature type="transmembrane region" description="Helical" evidence="10">
    <location>
        <begin position="820"/>
        <end position="841"/>
    </location>
</feature>
<dbReference type="InterPro" id="IPR056887">
    <property type="entry name" value="SYNE1/2_dom"/>
</dbReference>
<feature type="topological domain" description="Perinuclear space" evidence="9">
    <location>
        <begin position="841"/>
        <end position="870"/>
    </location>
</feature>
<reference evidence="12" key="1">
    <citation type="submission" date="2020-07" db="EMBL/GenBank/DDBJ databases">
        <title>A long reads based de novo assembly of the rainbow trout Arlee double haploid line genome.</title>
        <authorList>
            <person name="Gao G."/>
            <person name="Palti Y."/>
        </authorList>
    </citation>
    <scope>NUCLEOTIDE SEQUENCE [LARGE SCALE GENOMIC DNA]</scope>
</reference>
<dbReference type="InterPro" id="IPR002017">
    <property type="entry name" value="Spectrin_repeat"/>
</dbReference>
<sequence length="870" mass="98655">MGGRACMCVCVCRVRKLKETLGMVQQLDKNMSNLRSWLSRIETQLARPVTYNVCHHEEIQRRLAQQQELQRDIEQHTESVASVLRLCDILLHDQDACGGGDGENDSIQQTTCSLDQRWKAICAMSLERRLRIEETWRLWCKFLEDYSCFEDWLKLAERTAANPNSDNVPYTVAKEELKKFEGFQRQVQERVTQLELVNNQYRRLARENRTDGASRIKVMVHEGNCRWDTLHRRTAAILRRLKHFTGQREEFEGTRESLLVWLTEMDLQLTNVEHFSETDTQHKMKQLNSFQREITLNTERIDGLIVFGEGLIQRSSPLDAALIEDELEELHSYCQEVFGRVVRFHQRLTQPPVLKEEPELFSGDKPLVGSCELIGRSWLGRSQSQGSAPATPTHLLAPPLECSGRETPVSVCDSIPLEWDHTGDVGGSSSHEEEEVEKKDGTYYSTLPGKIQCSCFLSDDNKVCMCVCLTISNEYSTIGCLPGTTLSECLPPLCMPSRPCVHACALVCVTCCNSVSALQVRLMSECSGSIKSVKRVSLILDDEEQPEEQGVIERWELLQAQARSNLLSGLREPCQLTSDLRDITSWLEWVTPELERVQVPETPTSIQDMEARVKQLKEMQKVFAHYKAVMLSLNLGSRELVGCDGPEARKLGEGLASMNQGWMLACTGLEEWQDSLRTTVMRCQVSYSPLRLMSVCVCPFFQGLQNELRARQSQVGSLQGLWGQLQPAEEEGVGEESVEAREKLHVTANKLWTLLRQVAHDLSIVQERLVGDPTPSYLNLTFKKIASPFSTVLRPLSWTSSGEKRDPTPPRSFFYRVLRAAFPLHLLLLLVLVLACLVPLAENDHSCTLSNNFARSFYPMLRYTNGPPPT</sequence>
<dbReference type="FunFam" id="1.20.58.60:FF:000157">
    <property type="entry name" value="Nesprin-1 isoform 1"/>
    <property type="match status" value="1"/>
</dbReference>
<dbReference type="AlphaFoldDB" id="A0A8C7PLG4"/>
<protein>
    <recommendedName>
        <fullName evidence="11">KASH domain-containing protein</fullName>
    </recommendedName>
</protein>
<dbReference type="Gene3D" id="1.20.58.60">
    <property type="match status" value="4"/>
</dbReference>
<dbReference type="PANTHER" id="PTHR14514:SF4">
    <property type="entry name" value="NESPRIN-2"/>
    <property type="match status" value="1"/>
</dbReference>
<dbReference type="Pfam" id="PF00435">
    <property type="entry name" value="Spectrin"/>
    <property type="match status" value="3"/>
</dbReference>
<dbReference type="SUPFAM" id="SSF46966">
    <property type="entry name" value="Spectrin repeat"/>
    <property type="match status" value="3"/>
</dbReference>
<evidence type="ECO:0000313" key="13">
    <source>
        <dbReference type="Proteomes" id="UP000694395"/>
    </source>
</evidence>
<keyword evidence="2" id="KW-0597">Phosphoprotein</keyword>
<evidence type="ECO:0000256" key="8">
    <source>
        <dbReference type="ARBA" id="ARBA00046312"/>
    </source>
</evidence>
<dbReference type="SMART" id="SM01249">
    <property type="entry name" value="KASH"/>
    <property type="match status" value="1"/>
</dbReference>
<keyword evidence="5 10" id="KW-1133">Transmembrane helix</keyword>
<dbReference type="Proteomes" id="UP000694395">
    <property type="component" value="Chromosome 8"/>
</dbReference>
<dbReference type="PROSITE" id="PS51049">
    <property type="entry name" value="KASH"/>
    <property type="match status" value="1"/>
</dbReference>
<dbReference type="InterPro" id="IPR018159">
    <property type="entry name" value="Spectrin/alpha-actinin"/>
</dbReference>
<dbReference type="Pfam" id="PF25035">
    <property type="entry name" value="SYNE1"/>
    <property type="match status" value="1"/>
</dbReference>
<evidence type="ECO:0000256" key="10">
    <source>
        <dbReference type="SAM" id="Phobius"/>
    </source>
</evidence>
<evidence type="ECO:0000256" key="1">
    <source>
        <dbReference type="ARBA" id="ARBA00008619"/>
    </source>
</evidence>
<dbReference type="PANTHER" id="PTHR14514">
    <property type="entry name" value="PKA ANCHORING PROTEIN"/>
    <property type="match status" value="1"/>
</dbReference>
<name>A0A8C7PLG4_ONCMY</name>
<evidence type="ECO:0000256" key="3">
    <source>
        <dbReference type="ARBA" id="ARBA00022692"/>
    </source>
</evidence>
<proteinExistence type="inferred from homology"/>
<dbReference type="Ensembl" id="ENSOMYT00000025773.2">
    <property type="protein sequence ID" value="ENSOMYP00000023529.2"/>
    <property type="gene ID" value="ENSOMYG00000011187.2"/>
</dbReference>
<keyword evidence="13" id="KW-1185">Reference proteome</keyword>
<evidence type="ECO:0000256" key="2">
    <source>
        <dbReference type="ARBA" id="ARBA00022553"/>
    </source>
</evidence>
<keyword evidence="4" id="KW-0677">Repeat</keyword>
<evidence type="ECO:0000259" key="11">
    <source>
        <dbReference type="PROSITE" id="PS51049"/>
    </source>
</evidence>
<keyword evidence="7" id="KW-0539">Nucleus</keyword>
<evidence type="ECO:0000256" key="6">
    <source>
        <dbReference type="ARBA" id="ARBA00023136"/>
    </source>
</evidence>
<evidence type="ECO:0000256" key="9">
    <source>
        <dbReference type="PROSITE-ProRule" id="PRU00385"/>
    </source>
</evidence>
<keyword evidence="6 9" id="KW-0472">Membrane</keyword>
<accession>A0A8C7PLG4</accession>
<evidence type="ECO:0000256" key="4">
    <source>
        <dbReference type="ARBA" id="ARBA00022737"/>
    </source>
</evidence>
<dbReference type="GeneTree" id="ENSGT00940000154656"/>
<dbReference type="CDD" id="cd00176">
    <property type="entry name" value="SPEC"/>
    <property type="match status" value="2"/>
</dbReference>
<organism evidence="12 13">
    <name type="scientific">Oncorhynchus mykiss</name>
    <name type="common">Rainbow trout</name>
    <name type="synonym">Salmo gairdneri</name>
    <dbReference type="NCBI Taxonomy" id="8022"/>
    <lineage>
        <taxon>Eukaryota</taxon>
        <taxon>Metazoa</taxon>
        <taxon>Chordata</taxon>
        <taxon>Craniata</taxon>
        <taxon>Vertebrata</taxon>
        <taxon>Euteleostomi</taxon>
        <taxon>Actinopterygii</taxon>
        <taxon>Neopterygii</taxon>
        <taxon>Teleostei</taxon>
        <taxon>Protacanthopterygii</taxon>
        <taxon>Salmoniformes</taxon>
        <taxon>Salmonidae</taxon>
        <taxon>Salmoninae</taxon>
        <taxon>Oncorhynchus</taxon>
    </lineage>
</organism>
<comment type="subcellular location">
    <subcellularLocation>
        <location evidence="8">Nucleus outer membrane</location>
        <topology evidence="8">Single-pass type IV membrane protein</topology>
    </subcellularLocation>
</comment>
<comment type="similarity">
    <text evidence="1">Belongs to the nesprin family.</text>
</comment>
<evidence type="ECO:0000256" key="5">
    <source>
        <dbReference type="ARBA" id="ARBA00022989"/>
    </source>
</evidence>
<dbReference type="InterPro" id="IPR012315">
    <property type="entry name" value="KASH"/>
</dbReference>
<feature type="domain" description="KASH" evidence="11">
    <location>
        <begin position="811"/>
        <end position="870"/>
    </location>
</feature>
<dbReference type="SMART" id="SM00150">
    <property type="entry name" value="SPEC"/>
    <property type="match status" value="4"/>
</dbReference>
<reference evidence="12" key="2">
    <citation type="submission" date="2025-08" db="UniProtKB">
        <authorList>
            <consortium name="Ensembl"/>
        </authorList>
    </citation>
    <scope>IDENTIFICATION</scope>
</reference>